<accession>A0A327VQ97</accession>
<protein>
    <submittedName>
        <fullName evidence="2">Uncharacterized protein</fullName>
    </submittedName>
</protein>
<proteinExistence type="predicted"/>
<comment type="caution">
    <text evidence="2">The sequence shown here is derived from an EMBL/GenBank/DDBJ whole genome shotgun (WGS) entry which is preliminary data.</text>
</comment>
<sequence>MLMTLTTLCLLFFVAHVLLLFTAFGKNGMKKTQYLWSHITLWIAGGFACLLTILFAGKQVSPVVDLFDTPMKSILLVVLAFVLSLIAHTVVRKLVLPRYAK</sequence>
<evidence type="ECO:0000256" key="1">
    <source>
        <dbReference type="SAM" id="Phobius"/>
    </source>
</evidence>
<keyword evidence="1" id="KW-0472">Membrane</keyword>
<evidence type="ECO:0000313" key="3">
    <source>
        <dbReference type="Proteomes" id="UP000249819"/>
    </source>
</evidence>
<reference evidence="2 3" key="1">
    <citation type="submission" date="2018-06" db="EMBL/GenBank/DDBJ databases">
        <title>Genomic Encyclopedia of Archaeal and Bacterial Type Strains, Phase II (KMG-II): from individual species to whole genera.</title>
        <authorList>
            <person name="Goeker M."/>
        </authorList>
    </citation>
    <scope>NUCLEOTIDE SEQUENCE [LARGE SCALE GENOMIC DNA]</scope>
    <source>
        <strain evidence="2 3">DSM 29821</strain>
    </source>
</reference>
<feature type="transmembrane region" description="Helical" evidence="1">
    <location>
        <begin position="35"/>
        <end position="57"/>
    </location>
</feature>
<dbReference type="EMBL" id="QLMA01000008">
    <property type="protein sequence ID" value="RAJ76517.1"/>
    <property type="molecule type" value="Genomic_DNA"/>
</dbReference>
<keyword evidence="1" id="KW-0812">Transmembrane</keyword>
<dbReference type="Proteomes" id="UP000249819">
    <property type="component" value="Unassembled WGS sequence"/>
</dbReference>
<gene>
    <name evidence="2" type="ORF">CLV59_10836</name>
</gene>
<evidence type="ECO:0000313" key="2">
    <source>
        <dbReference type="EMBL" id="RAJ76517.1"/>
    </source>
</evidence>
<keyword evidence="3" id="KW-1185">Reference proteome</keyword>
<dbReference type="AlphaFoldDB" id="A0A327VQ97"/>
<keyword evidence="1" id="KW-1133">Transmembrane helix</keyword>
<organism evidence="2 3">
    <name type="scientific">Chitinophaga dinghuensis</name>
    <dbReference type="NCBI Taxonomy" id="1539050"/>
    <lineage>
        <taxon>Bacteria</taxon>
        <taxon>Pseudomonadati</taxon>
        <taxon>Bacteroidota</taxon>
        <taxon>Chitinophagia</taxon>
        <taxon>Chitinophagales</taxon>
        <taxon>Chitinophagaceae</taxon>
        <taxon>Chitinophaga</taxon>
    </lineage>
</organism>
<feature type="transmembrane region" description="Helical" evidence="1">
    <location>
        <begin position="69"/>
        <end position="91"/>
    </location>
</feature>
<name>A0A327VQ97_9BACT</name>